<dbReference type="InterPro" id="IPR050509">
    <property type="entry name" value="CoA-transferase_III"/>
</dbReference>
<dbReference type="GO" id="GO:0016740">
    <property type="term" value="F:transferase activity"/>
    <property type="evidence" value="ECO:0007669"/>
    <property type="project" value="UniProtKB-KW"/>
</dbReference>
<dbReference type="Gene3D" id="3.40.50.10540">
    <property type="entry name" value="Crotonobetainyl-coa:carnitine coa-transferase, domain 1"/>
    <property type="match status" value="1"/>
</dbReference>
<dbReference type="PANTHER" id="PTHR48228">
    <property type="entry name" value="SUCCINYL-COA--D-CITRAMALATE COA-TRANSFERASE"/>
    <property type="match status" value="1"/>
</dbReference>
<protein>
    <submittedName>
        <fullName evidence="2">CoA transferase</fullName>
    </submittedName>
</protein>
<comment type="caution">
    <text evidence="2">The sequence shown here is derived from an EMBL/GenBank/DDBJ whole genome shotgun (WGS) entry which is preliminary data.</text>
</comment>
<dbReference type="PANTHER" id="PTHR48228:SF5">
    <property type="entry name" value="ALPHA-METHYLACYL-COA RACEMASE"/>
    <property type="match status" value="1"/>
</dbReference>
<accession>A0A5M7ZZZ5</accession>
<dbReference type="Proteomes" id="UP000324324">
    <property type="component" value="Unassembled WGS sequence"/>
</dbReference>
<keyword evidence="3" id="KW-1185">Reference proteome</keyword>
<dbReference type="SUPFAM" id="SSF89796">
    <property type="entry name" value="CoA-transferase family III (CaiB/BaiF)"/>
    <property type="match status" value="1"/>
</dbReference>
<name>A0A5M7ZZZ5_9BURK</name>
<sequence length="383" mass="40700">MSAADPTAVAPPLDGVTVIDLSELLPGPFFTQNLAELGARVIKIERPPHGDNARRMGPGVFEAVNRGKQSLLVDLKEEAGRREVLALLDEADVLVESYRPGVMARLGLDAATLQARFPRLVHVSLSGYGQQGPWAQLPGHDINYLAACGALAVSGEQRGGPAQSFGLPLADLCGAMYALSATLAALLQRERSGRGQYLDVALADSALHWMNARFGAWREAGAGSLAEQREATLVKPAYGAFRCSDGEYLSVAALEDHFWKRLCEALPMAPFDGEPWRGIAARKPAAAAINARLAEALAAYERDRAFALLARADVPVAPVVAPNDVGALAQFRERDRFDPGSADAPLPLARFPVPLEGMSAMGPGRAPALDSARRQQGRGDGGR</sequence>
<gene>
    <name evidence="2" type="ORF">F1599_25080</name>
</gene>
<evidence type="ECO:0000256" key="1">
    <source>
        <dbReference type="SAM" id="MobiDB-lite"/>
    </source>
</evidence>
<evidence type="ECO:0000313" key="2">
    <source>
        <dbReference type="EMBL" id="KAA6115879.1"/>
    </source>
</evidence>
<dbReference type="InterPro" id="IPR044855">
    <property type="entry name" value="CoA-Trfase_III_dom3_sf"/>
</dbReference>
<feature type="region of interest" description="Disordered" evidence="1">
    <location>
        <begin position="357"/>
        <end position="383"/>
    </location>
</feature>
<keyword evidence="2" id="KW-0808">Transferase</keyword>
<proteinExistence type="predicted"/>
<reference evidence="2 3" key="1">
    <citation type="submission" date="2019-09" db="EMBL/GenBank/DDBJ databases">
        <title>Isolation of a novel species in the genus Cupriavidus from patients with sepsis using whole genome sequencing.</title>
        <authorList>
            <person name="Kweon O.J."/>
            <person name="Lee M.-K."/>
        </authorList>
    </citation>
    <scope>NUCLEOTIDE SEQUENCE [LARGE SCALE GENOMIC DNA]</scope>
    <source>
        <strain evidence="2 3">MKL-01</strain>
    </source>
</reference>
<organism evidence="2 3">
    <name type="scientific">Cupriavidus cauae</name>
    <dbReference type="NCBI Taxonomy" id="2608999"/>
    <lineage>
        <taxon>Bacteria</taxon>
        <taxon>Pseudomonadati</taxon>
        <taxon>Pseudomonadota</taxon>
        <taxon>Betaproteobacteria</taxon>
        <taxon>Burkholderiales</taxon>
        <taxon>Burkholderiaceae</taxon>
        <taxon>Cupriavidus</taxon>
    </lineage>
</organism>
<evidence type="ECO:0000313" key="3">
    <source>
        <dbReference type="Proteomes" id="UP000324324"/>
    </source>
</evidence>
<dbReference type="EMBL" id="VWRN01000073">
    <property type="protein sequence ID" value="KAA6115879.1"/>
    <property type="molecule type" value="Genomic_DNA"/>
</dbReference>
<dbReference type="InterPro" id="IPR003673">
    <property type="entry name" value="CoA-Trfase_fam_III"/>
</dbReference>
<dbReference type="Pfam" id="PF02515">
    <property type="entry name" value="CoA_transf_3"/>
    <property type="match status" value="1"/>
</dbReference>
<dbReference type="Gene3D" id="3.30.1540.10">
    <property type="entry name" value="formyl-coa transferase, domain 3"/>
    <property type="match status" value="1"/>
</dbReference>
<dbReference type="AlphaFoldDB" id="A0A5M7ZZZ5"/>
<dbReference type="InterPro" id="IPR023606">
    <property type="entry name" value="CoA-Trfase_III_dom_1_sf"/>
</dbReference>
<dbReference type="RefSeq" id="WP_150084878.1">
    <property type="nucleotide sequence ID" value="NZ_VWRN01000073.1"/>
</dbReference>